<dbReference type="EMBL" id="CMVM020000234">
    <property type="status" value="NOT_ANNOTATED_CDS"/>
    <property type="molecule type" value="Genomic_DNA"/>
</dbReference>
<evidence type="ECO:0000313" key="1">
    <source>
        <dbReference type="EnsemblMetazoa" id="OVOC7862.1"/>
    </source>
</evidence>
<organism evidence="1 2">
    <name type="scientific">Onchocerca volvulus</name>
    <dbReference type="NCBI Taxonomy" id="6282"/>
    <lineage>
        <taxon>Eukaryota</taxon>
        <taxon>Metazoa</taxon>
        <taxon>Ecdysozoa</taxon>
        <taxon>Nematoda</taxon>
        <taxon>Chromadorea</taxon>
        <taxon>Rhabditida</taxon>
        <taxon>Spirurina</taxon>
        <taxon>Spiruromorpha</taxon>
        <taxon>Filarioidea</taxon>
        <taxon>Onchocercidae</taxon>
        <taxon>Onchocerca</taxon>
    </lineage>
</organism>
<proteinExistence type="predicted"/>
<sequence length="108" mass="12983">MIVRGLFHTLLKSFTQLNDAHHTAIQICQQYRSCKILRNNDEYNRKIRQEFPTVCTDNSQSDKYSKIWKKKMIGTEFIEIKIQLLKCDRDSLLWFLSSKKLHSKDERF</sequence>
<dbReference type="EnsemblMetazoa" id="OVOC7862.1">
    <property type="protein sequence ID" value="OVOC7862.1"/>
    <property type="gene ID" value="WBGene00244671"/>
</dbReference>
<dbReference type="Proteomes" id="UP000024404">
    <property type="component" value="Unassembled WGS sequence"/>
</dbReference>
<name>A0A8R1Y0U9_ONCVO</name>
<protein>
    <submittedName>
        <fullName evidence="1">Uncharacterized protein</fullName>
    </submittedName>
</protein>
<evidence type="ECO:0000313" key="2">
    <source>
        <dbReference type="Proteomes" id="UP000024404"/>
    </source>
</evidence>
<accession>A0A8R1Y0U9</accession>
<reference evidence="1" key="2">
    <citation type="submission" date="2022-06" db="UniProtKB">
        <authorList>
            <consortium name="EnsemblMetazoa"/>
        </authorList>
    </citation>
    <scope>IDENTIFICATION</scope>
</reference>
<reference evidence="2" key="1">
    <citation type="submission" date="2013-10" db="EMBL/GenBank/DDBJ databases">
        <title>Genome sequencing of Onchocerca volvulus.</title>
        <authorList>
            <person name="Cotton J."/>
            <person name="Tsai J."/>
            <person name="Stanley E."/>
            <person name="Tracey A."/>
            <person name="Holroyd N."/>
            <person name="Lustigman S."/>
            <person name="Berriman M."/>
        </authorList>
    </citation>
    <scope>NUCLEOTIDE SEQUENCE</scope>
</reference>
<keyword evidence="2" id="KW-1185">Reference proteome</keyword>
<dbReference type="AlphaFoldDB" id="A0A8R1Y0U9"/>